<protein>
    <submittedName>
        <fullName evidence="1">Uncharacterized protein</fullName>
    </submittedName>
</protein>
<proteinExistence type="predicted"/>
<dbReference type="EMBL" id="LGST01000011">
    <property type="protein sequence ID" value="KNE01462.1"/>
    <property type="molecule type" value="Genomic_DNA"/>
</dbReference>
<dbReference type="AlphaFoldDB" id="A0A0L0P517"/>
<reference evidence="2" key="1">
    <citation type="journal article" date="2015" name="BMC Genomics">
        <title>Draft genome of a commonly misdiagnosed multidrug resistant pathogen Candida auris.</title>
        <authorList>
            <person name="Chatterjee S."/>
            <person name="Alampalli S.V."/>
            <person name="Nageshan R.K."/>
            <person name="Chettiar S.T."/>
            <person name="Joshi S."/>
            <person name="Tatu U.S."/>
        </authorList>
    </citation>
    <scope>NUCLEOTIDE SEQUENCE [LARGE SCALE GENOMIC DNA]</scope>
    <source>
        <strain evidence="2">6684</strain>
    </source>
</reference>
<name>A0A0L0P517_CANAR</name>
<evidence type="ECO:0000313" key="2">
    <source>
        <dbReference type="Proteomes" id="UP000037122"/>
    </source>
</evidence>
<gene>
    <name evidence="1" type="ORF">QG37_01539</name>
</gene>
<evidence type="ECO:0000313" key="1">
    <source>
        <dbReference type="EMBL" id="KNE01462.1"/>
    </source>
</evidence>
<organism evidence="1 2">
    <name type="scientific">Candidozyma auris</name>
    <name type="common">Yeast</name>
    <name type="synonym">Candida auris</name>
    <dbReference type="NCBI Taxonomy" id="498019"/>
    <lineage>
        <taxon>Eukaryota</taxon>
        <taxon>Fungi</taxon>
        <taxon>Dikarya</taxon>
        <taxon>Ascomycota</taxon>
        <taxon>Saccharomycotina</taxon>
        <taxon>Pichiomycetes</taxon>
        <taxon>Metschnikowiaceae</taxon>
        <taxon>Candidozyma</taxon>
    </lineage>
</organism>
<sequence length="102" mass="11260">MRNPNAAKTTATGIPIPKPISSEFVDTGFSHAALLLFLHTSLDDSDEPRLEDVALLTRWSVGEGAMKGSGYWWDLLANGSHWGQDVGSVYHKFRQTVGKWSE</sequence>
<dbReference type="Proteomes" id="UP000037122">
    <property type="component" value="Unassembled WGS sequence"/>
</dbReference>
<comment type="caution">
    <text evidence="1">The sequence shown here is derived from an EMBL/GenBank/DDBJ whole genome shotgun (WGS) entry which is preliminary data.</text>
</comment>
<dbReference type="VEuPathDB" id="FungiDB:QG37_01539"/>
<accession>A0A0L0P517</accession>